<accession>A0A2P2JAU7</accession>
<dbReference type="AlphaFoldDB" id="A0A2P2JAU7"/>
<protein>
    <submittedName>
        <fullName evidence="2">Uncharacterized protein</fullName>
    </submittedName>
</protein>
<proteinExistence type="predicted"/>
<evidence type="ECO:0000256" key="1">
    <source>
        <dbReference type="SAM" id="SignalP"/>
    </source>
</evidence>
<organism evidence="2">
    <name type="scientific">Rhizophora mucronata</name>
    <name type="common">Asiatic mangrove</name>
    <dbReference type="NCBI Taxonomy" id="61149"/>
    <lineage>
        <taxon>Eukaryota</taxon>
        <taxon>Viridiplantae</taxon>
        <taxon>Streptophyta</taxon>
        <taxon>Embryophyta</taxon>
        <taxon>Tracheophyta</taxon>
        <taxon>Spermatophyta</taxon>
        <taxon>Magnoliopsida</taxon>
        <taxon>eudicotyledons</taxon>
        <taxon>Gunneridae</taxon>
        <taxon>Pentapetalae</taxon>
        <taxon>rosids</taxon>
        <taxon>fabids</taxon>
        <taxon>Malpighiales</taxon>
        <taxon>Rhizophoraceae</taxon>
        <taxon>Rhizophora</taxon>
    </lineage>
</organism>
<reference evidence="2" key="1">
    <citation type="submission" date="2018-02" db="EMBL/GenBank/DDBJ databases">
        <title>Rhizophora mucronata_Transcriptome.</title>
        <authorList>
            <person name="Meera S.P."/>
            <person name="Sreeshan A."/>
            <person name="Augustine A."/>
        </authorList>
    </citation>
    <scope>NUCLEOTIDE SEQUENCE</scope>
    <source>
        <tissue evidence="2">Leaf</tissue>
    </source>
</reference>
<feature type="chain" id="PRO_5015115922" evidence="1">
    <location>
        <begin position="23"/>
        <end position="50"/>
    </location>
</feature>
<dbReference type="EMBL" id="GGEC01010131">
    <property type="protein sequence ID" value="MBW90614.1"/>
    <property type="molecule type" value="Transcribed_RNA"/>
</dbReference>
<sequence length="50" mass="5510">MLRTSFCTLISLIGLDSFLSDASTSKGCRECRDHWIGMLMEFAAAAPSRL</sequence>
<name>A0A2P2JAU7_RHIMU</name>
<evidence type="ECO:0000313" key="2">
    <source>
        <dbReference type="EMBL" id="MBW90614.1"/>
    </source>
</evidence>
<keyword evidence="1" id="KW-0732">Signal</keyword>
<feature type="signal peptide" evidence="1">
    <location>
        <begin position="1"/>
        <end position="22"/>
    </location>
</feature>